<dbReference type="PANTHER" id="PTHR45663">
    <property type="entry name" value="GEO12009P1"/>
    <property type="match status" value="1"/>
</dbReference>
<reference evidence="7 8" key="1">
    <citation type="submission" date="2016-10" db="EMBL/GenBank/DDBJ databases">
        <authorList>
            <person name="de Groot N.N."/>
        </authorList>
    </citation>
    <scope>NUCLEOTIDE SEQUENCE [LARGE SCALE GENOMIC DNA]</scope>
    <source>
        <strain evidence="7 8">S5-249</strain>
    </source>
</reference>
<dbReference type="SUPFAM" id="SSF48452">
    <property type="entry name" value="TPR-like"/>
    <property type="match status" value="1"/>
</dbReference>
<keyword evidence="2" id="KW-0249">Electron transport</keyword>
<evidence type="ECO:0000256" key="3">
    <source>
        <dbReference type="ARBA" id="ARBA00023157"/>
    </source>
</evidence>
<dbReference type="STRING" id="1166337.SAMN05192580_3598"/>
<evidence type="ECO:0000313" key="8">
    <source>
        <dbReference type="Proteomes" id="UP000198824"/>
    </source>
</evidence>
<dbReference type="Gene3D" id="3.40.30.10">
    <property type="entry name" value="Glutaredoxin"/>
    <property type="match status" value="1"/>
</dbReference>
<dbReference type="EMBL" id="FOZG01000003">
    <property type="protein sequence ID" value="SFS11536.1"/>
    <property type="molecule type" value="Genomic_DNA"/>
</dbReference>
<dbReference type="InterPro" id="IPR017937">
    <property type="entry name" value="Thioredoxin_CS"/>
</dbReference>
<dbReference type="CDD" id="cd02947">
    <property type="entry name" value="TRX_family"/>
    <property type="match status" value="1"/>
</dbReference>
<proteinExistence type="predicted"/>
<evidence type="ECO:0000256" key="1">
    <source>
        <dbReference type="ARBA" id="ARBA00022448"/>
    </source>
</evidence>
<dbReference type="InterPro" id="IPR011990">
    <property type="entry name" value="TPR-like_helical_dom_sf"/>
</dbReference>
<dbReference type="GO" id="GO:0006950">
    <property type="term" value="P:response to stress"/>
    <property type="evidence" value="ECO:0007669"/>
    <property type="project" value="UniProtKB-ARBA"/>
</dbReference>
<dbReference type="PROSITE" id="PS50005">
    <property type="entry name" value="TPR"/>
    <property type="match status" value="1"/>
</dbReference>
<evidence type="ECO:0000256" key="5">
    <source>
        <dbReference type="PROSITE-ProRule" id="PRU00339"/>
    </source>
</evidence>
<evidence type="ECO:0000256" key="2">
    <source>
        <dbReference type="ARBA" id="ARBA00022982"/>
    </source>
</evidence>
<organism evidence="7 8">
    <name type="scientific">Sphingomonas jatrophae</name>
    <dbReference type="NCBI Taxonomy" id="1166337"/>
    <lineage>
        <taxon>Bacteria</taxon>
        <taxon>Pseudomonadati</taxon>
        <taxon>Pseudomonadota</taxon>
        <taxon>Alphaproteobacteria</taxon>
        <taxon>Sphingomonadales</taxon>
        <taxon>Sphingomonadaceae</taxon>
        <taxon>Sphingomonas</taxon>
    </lineage>
</organism>
<protein>
    <submittedName>
        <fullName evidence="7">Putative thioredoxin</fullName>
    </submittedName>
</protein>
<dbReference type="GO" id="GO:0015035">
    <property type="term" value="F:protein-disulfide reductase activity"/>
    <property type="evidence" value="ECO:0007669"/>
    <property type="project" value="TreeGrafter"/>
</dbReference>
<feature type="domain" description="Thioredoxin" evidence="6">
    <location>
        <begin position="2"/>
        <end position="116"/>
    </location>
</feature>
<dbReference type="InterPro" id="IPR036249">
    <property type="entry name" value="Thioredoxin-like_sf"/>
</dbReference>
<dbReference type="GO" id="GO:0005737">
    <property type="term" value="C:cytoplasm"/>
    <property type="evidence" value="ECO:0007669"/>
    <property type="project" value="TreeGrafter"/>
</dbReference>
<sequence>MATLGMSAAEREAIEAFRRDVVEPSMTSLVILYFTASWCGPCKQLGPLIDKVAAAFANKGVLLKKVDVDTDKLIAAQFRIQSVPTVYALFQGQLVADLTQFRSETQLTQTLDQILRQLPVQGEAQQAHAEIEPLIAMGEEVLAGGDAARAVSIFTQLLEMAPEDPAVVAGLARALLADGRVDEAEEALALLPADAGKDAGVQQVRAALALAREAPQVDDLAPLRARVAADPEDQEAAYELAGALMATDRDGAADLLLASIERDRTWNEGAARQRLLKLFEAVGLEDPWVSAQRRRLSAILFG</sequence>
<dbReference type="Gene3D" id="1.25.40.10">
    <property type="entry name" value="Tetratricopeptide repeat domain"/>
    <property type="match status" value="2"/>
</dbReference>
<dbReference type="Pfam" id="PF00085">
    <property type="entry name" value="Thioredoxin"/>
    <property type="match status" value="1"/>
</dbReference>
<gene>
    <name evidence="7" type="ORF">SAMN05192580_3598</name>
</gene>
<keyword evidence="4" id="KW-0676">Redox-active center</keyword>
<keyword evidence="3" id="KW-1015">Disulfide bond</keyword>
<keyword evidence="1" id="KW-0813">Transport</keyword>
<evidence type="ECO:0000259" key="6">
    <source>
        <dbReference type="PROSITE" id="PS51352"/>
    </source>
</evidence>
<dbReference type="InterPro" id="IPR013766">
    <property type="entry name" value="Thioredoxin_domain"/>
</dbReference>
<dbReference type="PROSITE" id="PS51352">
    <property type="entry name" value="THIOREDOXIN_2"/>
    <property type="match status" value="1"/>
</dbReference>
<dbReference type="PANTHER" id="PTHR45663:SF11">
    <property type="entry name" value="GEO12009P1"/>
    <property type="match status" value="1"/>
</dbReference>
<dbReference type="InterPro" id="IPR019734">
    <property type="entry name" value="TPR_rpt"/>
</dbReference>
<keyword evidence="5" id="KW-0802">TPR repeat</keyword>
<dbReference type="Pfam" id="PF14561">
    <property type="entry name" value="TPR_20"/>
    <property type="match status" value="1"/>
</dbReference>
<dbReference type="Proteomes" id="UP000198824">
    <property type="component" value="Unassembled WGS sequence"/>
</dbReference>
<evidence type="ECO:0000313" key="7">
    <source>
        <dbReference type="EMBL" id="SFS11536.1"/>
    </source>
</evidence>
<accession>A0A1I6M763</accession>
<evidence type="ECO:0000256" key="4">
    <source>
        <dbReference type="ARBA" id="ARBA00023284"/>
    </source>
</evidence>
<dbReference type="SUPFAM" id="SSF52833">
    <property type="entry name" value="Thioredoxin-like"/>
    <property type="match status" value="1"/>
</dbReference>
<feature type="repeat" description="TPR" evidence="5">
    <location>
        <begin position="131"/>
        <end position="164"/>
    </location>
</feature>
<dbReference type="PROSITE" id="PS00194">
    <property type="entry name" value="THIOREDOXIN_1"/>
    <property type="match status" value="1"/>
</dbReference>
<name>A0A1I6M763_9SPHN</name>
<dbReference type="Pfam" id="PF14559">
    <property type="entry name" value="TPR_19"/>
    <property type="match status" value="1"/>
</dbReference>
<dbReference type="AlphaFoldDB" id="A0A1I6M763"/>
<keyword evidence="8" id="KW-1185">Reference proteome</keyword>